<dbReference type="GO" id="GO:0005615">
    <property type="term" value="C:extracellular space"/>
    <property type="evidence" value="ECO:0007669"/>
    <property type="project" value="UniProtKB-ARBA"/>
</dbReference>
<evidence type="ECO:0000256" key="3">
    <source>
        <dbReference type="ARBA" id="ARBA00023180"/>
    </source>
</evidence>
<proteinExistence type="predicted"/>
<sequence>MLLVMVNMIYLTAALVFTSVSPSLATAEPKGDLTAVESFIDDEKPALLSQALYVALPKESRGQYQGHIDPPTVLPVNDLIEKRIREIFGIRNESKNVPGNIDDTQIFKVQRNPDGKLSVVYNNTPVIPPDSENGQDNGAASIDTTQNHSQTTRDVDLPAEGQIESLSGIRPICNENNKHFCTYVENYPTELLQSYLETQQNKFEEIFGDDLVPPPSINLTQRIDAPGEEPMCASVERLIYPQAGFTRDNSWSIIVNQPNYTQGVRVEECVNAGSSCAMADSFPIGYRTQCKQKYIFRRLLALTPEGRVTRDLFKLPSCCKCVVSTGGRRRRAPDGK</sequence>
<dbReference type="AlphaFoldDB" id="A0A7R8V2R8"/>
<evidence type="ECO:0000313" key="7">
    <source>
        <dbReference type="EMBL" id="CAD7091409.1"/>
    </source>
</evidence>
<evidence type="ECO:0000259" key="6">
    <source>
        <dbReference type="Pfam" id="PF16077"/>
    </source>
</evidence>
<dbReference type="OrthoDB" id="6359065at2759"/>
<dbReference type="GO" id="GO:0045087">
    <property type="term" value="P:innate immune response"/>
    <property type="evidence" value="ECO:0007669"/>
    <property type="project" value="TreeGrafter"/>
</dbReference>
<dbReference type="PANTHER" id="PTHR23199:SF12">
    <property type="entry name" value="NEUROTROPHIN 1-RELATED"/>
    <property type="match status" value="1"/>
</dbReference>
<feature type="chain" id="PRO_5030521376" description="Spaetzle domain-containing protein" evidence="5">
    <location>
        <begin position="28"/>
        <end position="336"/>
    </location>
</feature>
<evidence type="ECO:0000256" key="4">
    <source>
        <dbReference type="SAM" id="MobiDB-lite"/>
    </source>
</evidence>
<dbReference type="SUPFAM" id="SSF57501">
    <property type="entry name" value="Cystine-knot cytokines"/>
    <property type="match status" value="1"/>
</dbReference>
<dbReference type="Proteomes" id="UP000594454">
    <property type="component" value="Chromosome 5"/>
</dbReference>
<feature type="signal peptide" evidence="5">
    <location>
        <begin position="1"/>
        <end position="27"/>
    </location>
</feature>
<evidence type="ECO:0000313" key="8">
    <source>
        <dbReference type="Proteomes" id="UP000594454"/>
    </source>
</evidence>
<accession>A0A7R8V2R8</accession>
<feature type="region of interest" description="Disordered" evidence="4">
    <location>
        <begin position="125"/>
        <end position="159"/>
    </location>
</feature>
<dbReference type="Gene3D" id="2.10.90.10">
    <property type="entry name" value="Cystine-knot cytokines"/>
    <property type="match status" value="1"/>
</dbReference>
<feature type="domain" description="Spaetzle" evidence="6">
    <location>
        <begin position="230"/>
        <end position="323"/>
    </location>
</feature>
<dbReference type="FunCoup" id="A0A7R8V2R8">
    <property type="interactions" value="133"/>
</dbReference>
<gene>
    <name evidence="7" type="ORF">HERILL_LOCUS13826</name>
</gene>
<keyword evidence="1 5" id="KW-0732">Signal</keyword>
<dbReference type="Pfam" id="PF16077">
    <property type="entry name" value="Spaetzle"/>
    <property type="match status" value="1"/>
</dbReference>
<feature type="compositionally biased region" description="Polar residues" evidence="4">
    <location>
        <begin position="132"/>
        <end position="150"/>
    </location>
</feature>
<dbReference type="InterPro" id="IPR052444">
    <property type="entry name" value="Spz/Toll_ligand-like"/>
</dbReference>
<dbReference type="GO" id="GO:0021556">
    <property type="term" value="P:central nervous system formation"/>
    <property type="evidence" value="ECO:0007669"/>
    <property type="project" value="TreeGrafter"/>
</dbReference>
<dbReference type="EMBL" id="LR899013">
    <property type="protein sequence ID" value="CAD7091409.1"/>
    <property type="molecule type" value="Genomic_DNA"/>
</dbReference>
<dbReference type="FunFam" id="2.10.90.10:FF:000056">
    <property type="entry name" value="Protein spaetzle"/>
    <property type="match status" value="1"/>
</dbReference>
<organism evidence="7 8">
    <name type="scientific">Hermetia illucens</name>
    <name type="common">Black soldier fly</name>
    <dbReference type="NCBI Taxonomy" id="343691"/>
    <lineage>
        <taxon>Eukaryota</taxon>
        <taxon>Metazoa</taxon>
        <taxon>Ecdysozoa</taxon>
        <taxon>Arthropoda</taxon>
        <taxon>Hexapoda</taxon>
        <taxon>Insecta</taxon>
        <taxon>Pterygota</taxon>
        <taxon>Neoptera</taxon>
        <taxon>Endopterygota</taxon>
        <taxon>Diptera</taxon>
        <taxon>Brachycera</taxon>
        <taxon>Stratiomyomorpha</taxon>
        <taxon>Stratiomyidae</taxon>
        <taxon>Hermetiinae</taxon>
        <taxon>Hermetia</taxon>
    </lineage>
</organism>
<protein>
    <recommendedName>
        <fullName evidence="6">Spaetzle domain-containing protein</fullName>
    </recommendedName>
</protein>
<evidence type="ECO:0000256" key="1">
    <source>
        <dbReference type="ARBA" id="ARBA00022729"/>
    </source>
</evidence>
<keyword evidence="2" id="KW-1015">Disulfide bond</keyword>
<keyword evidence="8" id="KW-1185">Reference proteome</keyword>
<reference evidence="7 8" key="1">
    <citation type="submission" date="2020-11" db="EMBL/GenBank/DDBJ databases">
        <authorList>
            <person name="Wallbank WR R."/>
            <person name="Pardo Diaz C."/>
            <person name="Kozak K."/>
            <person name="Martin S."/>
            <person name="Jiggins C."/>
            <person name="Moest M."/>
            <person name="Warren A I."/>
            <person name="Generalovic N T."/>
            <person name="Byers J.R.P. K."/>
            <person name="Montejo-Kovacevich G."/>
            <person name="Yen C E."/>
        </authorList>
    </citation>
    <scope>NUCLEOTIDE SEQUENCE [LARGE SCALE GENOMIC DNA]</scope>
</reference>
<dbReference type="InParanoid" id="A0A7R8V2R8"/>
<dbReference type="GO" id="GO:0005121">
    <property type="term" value="F:Toll binding"/>
    <property type="evidence" value="ECO:0007669"/>
    <property type="project" value="TreeGrafter"/>
</dbReference>
<evidence type="ECO:0000256" key="5">
    <source>
        <dbReference type="SAM" id="SignalP"/>
    </source>
</evidence>
<dbReference type="InterPro" id="IPR029034">
    <property type="entry name" value="Cystine-knot_cytokine"/>
</dbReference>
<name>A0A7R8V2R8_HERIL</name>
<dbReference type="GO" id="GO:0008083">
    <property type="term" value="F:growth factor activity"/>
    <property type="evidence" value="ECO:0007669"/>
    <property type="project" value="TreeGrafter"/>
</dbReference>
<dbReference type="PANTHER" id="PTHR23199">
    <property type="entry name" value="NEUROTROPHIN 1-RELATED"/>
    <property type="match status" value="1"/>
</dbReference>
<dbReference type="InterPro" id="IPR032104">
    <property type="entry name" value="Spaetzle"/>
</dbReference>
<evidence type="ECO:0000256" key="2">
    <source>
        <dbReference type="ARBA" id="ARBA00023157"/>
    </source>
</evidence>
<keyword evidence="3" id="KW-0325">Glycoprotein</keyword>